<evidence type="ECO:0000256" key="9">
    <source>
        <dbReference type="ARBA" id="ARBA00023002"/>
    </source>
</evidence>
<evidence type="ECO:0000256" key="6">
    <source>
        <dbReference type="ARBA" id="ARBA00022692"/>
    </source>
</evidence>
<dbReference type="InterPro" id="IPR036396">
    <property type="entry name" value="Cyt_P450_sf"/>
</dbReference>
<dbReference type="PANTHER" id="PTHR24305:SF166">
    <property type="entry name" value="CYTOCHROME P450 12A4, MITOCHONDRIAL-RELATED"/>
    <property type="match status" value="1"/>
</dbReference>
<keyword evidence="16" id="KW-1185">Reference proteome</keyword>
<dbReference type="GO" id="GO:0020037">
    <property type="term" value="F:heme binding"/>
    <property type="evidence" value="ECO:0007669"/>
    <property type="project" value="InterPro"/>
</dbReference>
<comment type="subcellular location">
    <subcellularLocation>
        <location evidence="2">Membrane</location>
    </subcellularLocation>
</comment>
<dbReference type="STRING" id="436010.A0A166T1V4"/>
<evidence type="ECO:0000256" key="11">
    <source>
        <dbReference type="ARBA" id="ARBA00023033"/>
    </source>
</evidence>
<evidence type="ECO:0000256" key="3">
    <source>
        <dbReference type="ARBA" id="ARBA00004721"/>
    </source>
</evidence>
<dbReference type="EMBL" id="KV417495">
    <property type="protein sequence ID" value="KZP30086.1"/>
    <property type="molecule type" value="Genomic_DNA"/>
</dbReference>
<dbReference type="SUPFAM" id="SSF48264">
    <property type="entry name" value="Cytochrome P450"/>
    <property type="match status" value="1"/>
</dbReference>
<evidence type="ECO:0000256" key="4">
    <source>
        <dbReference type="ARBA" id="ARBA00010617"/>
    </source>
</evidence>
<dbReference type="GO" id="GO:0005506">
    <property type="term" value="F:iron ion binding"/>
    <property type="evidence" value="ECO:0007669"/>
    <property type="project" value="InterPro"/>
</dbReference>
<dbReference type="PANTHER" id="PTHR24305">
    <property type="entry name" value="CYTOCHROME P450"/>
    <property type="match status" value="1"/>
</dbReference>
<keyword evidence="8 14" id="KW-1133">Transmembrane helix</keyword>
<dbReference type="AlphaFoldDB" id="A0A166T1V4"/>
<comment type="pathway">
    <text evidence="3">Secondary metabolite biosynthesis; terpenoid biosynthesis.</text>
</comment>
<dbReference type="PRINTS" id="PR00463">
    <property type="entry name" value="EP450I"/>
</dbReference>
<organism evidence="15 16">
    <name type="scientific">Athelia psychrophila</name>
    <dbReference type="NCBI Taxonomy" id="1759441"/>
    <lineage>
        <taxon>Eukaryota</taxon>
        <taxon>Fungi</taxon>
        <taxon>Dikarya</taxon>
        <taxon>Basidiomycota</taxon>
        <taxon>Agaricomycotina</taxon>
        <taxon>Agaricomycetes</taxon>
        <taxon>Agaricomycetidae</taxon>
        <taxon>Atheliales</taxon>
        <taxon>Atheliaceae</taxon>
        <taxon>Athelia</taxon>
    </lineage>
</organism>
<keyword evidence="11" id="KW-0503">Monooxygenase</keyword>
<gene>
    <name evidence="15" type="ORF">FIBSPDRAFT_777738</name>
</gene>
<dbReference type="Proteomes" id="UP000076532">
    <property type="component" value="Unassembled WGS sequence"/>
</dbReference>
<keyword evidence="6 14" id="KW-0812">Transmembrane</keyword>
<evidence type="ECO:0000256" key="13">
    <source>
        <dbReference type="PIRSR" id="PIRSR602401-1"/>
    </source>
</evidence>
<sequence>MSVATSLITQLFKGIQLWHLLTAIAAYAVWKFVYRVYLWPRYFSPLRHLPGPPMGNPIFGQVVTLIKGEVGVAQREWVKQYGPIIRVMGPLGNEQVCFSSPEALQQIFVSDWLDFPRPSYLRKILGLVTGNGLLTVTGNQHKQMRKAMNPAFSIPNLMSQTDMFYDPIEGLVDIFSAQIQAQSNPAEGKEIHVYDWMGKVTLDIICDTAFGYHTDSLHNPHDELAQAYEHLLSLQSGANLAGLIALAAIPGVYKLLNTNWAHNYRSWLDRTPFLAPASTLVHSMHTIKTISAQMLAEKMADSAVTMDDTLAKRDIMSLLVRARKTDKDDGYQMTDQDMMDQVLTFLGAGHETTASGLAWTLWLLANDKDSQDRLREEVTPYLADNPRPSYRTLKEMQWLDCVIMESLRCLPPVPGTPRVAAKDMRIGDVFIPKGTLLPIHIRMINTLPEVWGDDAEEFHPARWLDLPKTYNPTFSMLSFIAGPHGCIGRTMAMIEMKAVLACLISQFEFQPAYAGQVAKPTTAITMKPADGMPLRVKAVPKKQTV</sequence>
<evidence type="ECO:0000256" key="8">
    <source>
        <dbReference type="ARBA" id="ARBA00022989"/>
    </source>
</evidence>
<feature type="binding site" description="axial binding residue" evidence="13">
    <location>
        <position position="486"/>
    </location>
    <ligand>
        <name>heme</name>
        <dbReference type="ChEBI" id="CHEBI:30413"/>
    </ligand>
    <ligandPart>
        <name>Fe</name>
        <dbReference type="ChEBI" id="CHEBI:18248"/>
    </ligandPart>
</feature>
<dbReference type="InterPro" id="IPR002401">
    <property type="entry name" value="Cyt_P450_E_grp-I"/>
</dbReference>
<evidence type="ECO:0000256" key="1">
    <source>
        <dbReference type="ARBA" id="ARBA00001971"/>
    </source>
</evidence>
<dbReference type="Pfam" id="PF00067">
    <property type="entry name" value="p450"/>
    <property type="match status" value="1"/>
</dbReference>
<feature type="transmembrane region" description="Helical" evidence="14">
    <location>
        <begin position="15"/>
        <end position="34"/>
    </location>
</feature>
<evidence type="ECO:0000313" key="15">
    <source>
        <dbReference type="EMBL" id="KZP30086.1"/>
    </source>
</evidence>
<name>A0A166T1V4_9AGAM</name>
<dbReference type="OrthoDB" id="10029320at2759"/>
<reference evidence="15 16" key="1">
    <citation type="journal article" date="2016" name="Mol. Biol. Evol.">
        <title>Comparative Genomics of Early-Diverging Mushroom-Forming Fungi Provides Insights into the Origins of Lignocellulose Decay Capabilities.</title>
        <authorList>
            <person name="Nagy L.G."/>
            <person name="Riley R."/>
            <person name="Tritt A."/>
            <person name="Adam C."/>
            <person name="Daum C."/>
            <person name="Floudas D."/>
            <person name="Sun H."/>
            <person name="Yadav J.S."/>
            <person name="Pangilinan J."/>
            <person name="Larsson K.H."/>
            <person name="Matsuura K."/>
            <person name="Barry K."/>
            <person name="Labutti K."/>
            <person name="Kuo R."/>
            <person name="Ohm R.A."/>
            <person name="Bhattacharya S.S."/>
            <person name="Shirouzu T."/>
            <person name="Yoshinaga Y."/>
            <person name="Martin F.M."/>
            <person name="Grigoriev I.V."/>
            <person name="Hibbett D.S."/>
        </authorList>
    </citation>
    <scope>NUCLEOTIDE SEQUENCE [LARGE SCALE GENOMIC DNA]</scope>
    <source>
        <strain evidence="15 16">CBS 109695</strain>
    </source>
</reference>
<comment type="similarity">
    <text evidence="4">Belongs to the cytochrome P450 family.</text>
</comment>
<dbReference type="InterPro" id="IPR050121">
    <property type="entry name" value="Cytochrome_P450_monoxygenase"/>
</dbReference>
<keyword evidence="7 13" id="KW-0479">Metal-binding</keyword>
<keyword evidence="12 14" id="KW-0472">Membrane</keyword>
<accession>A0A166T1V4</accession>
<evidence type="ECO:0000256" key="14">
    <source>
        <dbReference type="SAM" id="Phobius"/>
    </source>
</evidence>
<proteinExistence type="inferred from homology"/>
<evidence type="ECO:0000256" key="7">
    <source>
        <dbReference type="ARBA" id="ARBA00022723"/>
    </source>
</evidence>
<dbReference type="CDD" id="cd11069">
    <property type="entry name" value="CYP_FUM15-like"/>
    <property type="match status" value="1"/>
</dbReference>
<evidence type="ECO:0000256" key="12">
    <source>
        <dbReference type="ARBA" id="ARBA00023136"/>
    </source>
</evidence>
<evidence type="ECO:0000256" key="5">
    <source>
        <dbReference type="ARBA" id="ARBA00022617"/>
    </source>
</evidence>
<dbReference type="Gene3D" id="1.10.630.10">
    <property type="entry name" value="Cytochrome P450"/>
    <property type="match status" value="1"/>
</dbReference>
<dbReference type="InterPro" id="IPR001128">
    <property type="entry name" value="Cyt_P450"/>
</dbReference>
<protein>
    <submittedName>
        <fullName evidence="15">Cytochrome P450</fullName>
    </submittedName>
</protein>
<keyword evidence="10 13" id="KW-0408">Iron</keyword>
<dbReference type="GO" id="GO:0016705">
    <property type="term" value="F:oxidoreductase activity, acting on paired donors, with incorporation or reduction of molecular oxygen"/>
    <property type="evidence" value="ECO:0007669"/>
    <property type="project" value="InterPro"/>
</dbReference>
<dbReference type="GO" id="GO:0016020">
    <property type="term" value="C:membrane"/>
    <property type="evidence" value="ECO:0007669"/>
    <property type="project" value="UniProtKB-SubCell"/>
</dbReference>
<dbReference type="GO" id="GO:0004497">
    <property type="term" value="F:monooxygenase activity"/>
    <property type="evidence" value="ECO:0007669"/>
    <property type="project" value="UniProtKB-KW"/>
</dbReference>
<keyword evidence="5 13" id="KW-0349">Heme</keyword>
<evidence type="ECO:0000313" key="16">
    <source>
        <dbReference type="Proteomes" id="UP000076532"/>
    </source>
</evidence>
<keyword evidence="9" id="KW-0560">Oxidoreductase</keyword>
<evidence type="ECO:0000256" key="2">
    <source>
        <dbReference type="ARBA" id="ARBA00004370"/>
    </source>
</evidence>
<comment type="cofactor">
    <cofactor evidence="1 13">
        <name>heme</name>
        <dbReference type="ChEBI" id="CHEBI:30413"/>
    </cofactor>
</comment>
<dbReference type="PRINTS" id="PR00385">
    <property type="entry name" value="P450"/>
</dbReference>
<evidence type="ECO:0000256" key="10">
    <source>
        <dbReference type="ARBA" id="ARBA00023004"/>
    </source>
</evidence>